<feature type="region of interest" description="Disordered" evidence="5">
    <location>
        <begin position="532"/>
        <end position="567"/>
    </location>
</feature>
<protein>
    <submittedName>
        <fullName evidence="7">Cdc7p-Dbf4p kinase complex regulatory subunit</fullName>
    </submittedName>
</protein>
<dbReference type="Proteomes" id="UP001140172">
    <property type="component" value="Unassembled WGS sequence"/>
</dbReference>
<reference evidence="7" key="1">
    <citation type="submission" date="2022-07" db="EMBL/GenBank/DDBJ databases">
        <title>Phylogenomic reconstructions and comparative analyses of Kickxellomycotina fungi.</title>
        <authorList>
            <person name="Reynolds N.K."/>
            <person name="Stajich J.E."/>
            <person name="Barry K."/>
            <person name="Grigoriev I.V."/>
            <person name="Crous P."/>
            <person name="Smith M.E."/>
        </authorList>
    </citation>
    <scope>NUCLEOTIDE SEQUENCE</scope>
    <source>
        <strain evidence="7">BCRC 34489</strain>
    </source>
</reference>
<keyword evidence="2 4" id="KW-0863">Zinc-finger</keyword>
<dbReference type="GO" id="GO:1901987">
    <property type="term" value="P:regulation of cell cycle phase transition"/>
    <property type="evidence" value="ECO:0007669"/>
    <property type="project" value="TreeGrafter"/>
</dbReference>
<gene>
    <name evidence="7" type="primary">DBF4</name>
    <name evidence="7" type="ORF">GGI15_000372</name>
</gene>
<dbReference type="SUPFAM" id="SSF52113">
    <property type="entry name" value="BRCT domain"/>
    <property type="match status" value="1"/>
</dbReference>
<proteinExistence type="predicted"/>
<dbReference type="SMART" id="SM00586">
    <property type="entry name" value="ZnF_DBF"/>
    <property type="match status" value="1"/>
</dbReference>
<evidence type="ECO:0000313" key="8">
    <source>
        <dbReference type="Proteomes" id="UP001140172"/>
    </source>
</evidence>
<evidence type="ECO:0000256" key="4">
    <source>
        <dbReference type="PROSITE-ProRule" id="PRU00600"/>
    </source>
</evidence>
<dbReference type="Pfam" id="PF08630">
    <property type="entry name" value="Dfp1_Him1_M"/>
    <property type="match status" value="1"/>
</dbReference>
<dbReference type="GO" id="GO:0003676">
    <property type="term" value="F:nucleic acid binding"/>
    <property type="evidence" value="ECO:0007669"/>
    <property type="project" value="InterPro"/>
</dbReference>
<sequence>MASRKLTFDASKPPGRDLGASSAARPGVLPGAQPNIFVSPTRTLATPTRPTQRAAFSRGQNSRRETIAFGSPLLSPTAARRNPLQAITEQESKRTNQSGHEADSALRPISRVGGTKMTNQLESLLPTAGAGAATTASAAGTDAEQLGQQSARFAEWIFAYRRAFPNFVFYFEGIDEGTQQRLSSPIRTLGAKIETFFSAQAVTHVIVESAGVTTENSTSGGSHVVALAKRFGLKIWDVEKLEKRVLGFLIPGYNTSTAQIPSVVTAKRKLNEAFSTEKLFAMRHKTYEGATVAHGVDFYYFKYYYVLAEDGTHLNRPAIMEDFRPPEPGRDPPWPKLYMVPTGRCPFVQYEEPTTSSKGSESEGDSNKENVTPEPEATLPTAHLLSKTPGTSRLLNTPRRKTWTPAAIRAAGDAEEQAPRLFGTVQPERANLTTGRQDPLLTPTRPARGLSVSVNSLSQYVNAHNNDAAGIMDSNASGIGNGVGVTSTSTAFHVSGIDPVMQQNLLQNLNGGMVSHLSKLEQPVARIAQTSASPAPVANQPADGGSRIGASASLKGRVPPVPRTKKARVPVRRPVVAKPGYCENCRVKYDDMLAHVKSSQHRRFASNERNWLDLDDLLDNVKRPQRKDVSGDNASGGLYSLSSEDVAADNSSVDASALPSVSGTWDSAVFDTNRHANPSASVHLFASGRLSTEAPATAIATDGATAPAASNASRPASRSVVERTISDQRTSSSPVSCEDESANAASEAPVPALPENDSVQQQATDATIFPVTPIAQRAGSGSIEALVSSLETPRFHSGATLVQPSRVRPKLRAVSSADSLSSNFQLGNIDKQNTSAIASKRATANRLCYLLHGEETESL</sequence>
<feature type="compositionally biased region" description="Low complexity" evidence="5">
    <location>
        <begin position="40"/>
        <end position="55"/>
    </location>
</feature>
<keyword evidence="8" id="KW-1185">Reference proteome</keyword>
<dbReference type="InterPro" id="IPR013939">
    <property type="entry name" value="Regulatory_Dfp1/Him1"/>
</dbReference>
<dbReference type="PROSITE" id="PS51265">
    <property type="entry name" value="ZF_DBF4"/>
    <property type="match status" value="1"/>
</dbReference>
<feature type="region of interest" description="Disordered" evidence="5">
    <location>
        <begin position="1"/>
        <end position="112"/>
    </location>
</feature>
<keyword evidence="1" id="KW-0479">Metal-binding</keyword>
<keyword evidence="3" id="KW-0862">Zinc</keyword>
<feature type="compositionally biased region" description="Basic and acidic residues" evidence="5">
    <location>
        <begin position="90"/>
        <end position="104"/>
    </location>
</feature>
<evidence type="ECO:0000256" key="5">
    <source>
        <dbReference type="SAM" id="MobiDB-lite"/>
    </source>
</evidence>
<comment type="caution">
    <text evidence="7">The sequence shown here is derived from an EMBL/GenBank/DDBJ whole genome shotgun (WGS) entry which is preliminary data.</text>
</comment>
<dbReference type="AlphaFoldDB" id="A0A9W8HLD4"/>
<dbReference type="InterPro" id="IPR036420">
    <property type="entry name" value="BRCT_dom_sf"/>
</dbReference>
<organism evidence="7 8">
    <name type="scientific">Coemansia interrupta</name>
    <dbReference type="NCBI Taxonomy" id="1126814"/>
    <lineage>
        <taxon>Eukaryota</taxon>
        <taxon>Fungi</taxon>
        <taxon>Fungi incertae sedis</taxon>
        <taxon>Zoopagomycota</taxon>
        <taxon>Kickxellomycotina</taxon>
        <taxon>Kickxellomycetes</taxon>
        <taxon>Kickxellales</taxon>
        <taxon>Kickxellaceae</taxon>
        <taxon>Coemansia</taxon>
    </lineage>
</organism>
<dbReference type="FunFam" id="6.10.250.3410:FF:000001">
    <property type="entry name" value="Protein DBF4 homolog A"/>
    <property type="match status" value="1"/>
</dbReference>
<feature type="domain" description="DBF4-type" evidence="6">
    <location>
        <begin position="575"/>
        <end position="624"/>
    </location>
</feature>
<dbReference type="Gene3D" id="3.40.50.10190">
    <property type="entry name" value="BRCT domain"/>
    <property type="match status" value="1"/>
</dbReference>
<dbReference type="GO" id="GO:0031431">
    <property type="term" value="C:Dbf4-dependent protein kinase complex"/>
    <property type="evidence" value="ECO:0007669"/>
    <property type="project" value="TreeGrafter"/>
</dbReference>
<name>A0A9W8HLD4_9FUNG</name>
<dbReference type="PANTHER" id="PTHR15375">
    <property type="entry name" value="ACTIVATOR OF S-PHASE KINASE-RELATED"/>
    <property type="match status" value="1"/>
</dbReference>
<evidence type="ECO:0000256" key="2">
    <source>
        <dbReference type="ARBA" id="ARBA00022771"/>
    </source>
</evidence>
<dbReference type="Gene3D" id="6.10.250.3410">
    <property type="entry name" value="DBF zinc finger"/>
    <property type="match status" value="1"/>
</dbReference>
<dbReference type="InterPro" id="IPR051590">
    <property type="entry name" value="Replication_Regulatory_Kinase"/>
</dbReference>
<feature type="region of interest" description="Disordered" evidence="5">
    <location>
        <begin position="703"/>
        <end position="762"/>
    </location>
</feature>
<evidence type="ECO:0000256" key="1">
    <source>
        <dbReference type="ARBA" id="ARBA00022723"/>
    </source>
</evidence>
<dbReference type="Pfam" id="PF07535">
    <property type="entry name" value="zf-DBF"/>
    <property type="match status" value="1"/>
</dbReference>
<evidence type="ECO:0000259" key="6">
    <source>
        <dbReference type="PROSITE" id="PS51265"/>
    </source>
</evidence>
<dbReference type="InterPro" id="IPR038545">
    <property type="entry name" value="Znf_DBF_sf"/>
</dbReference>
<dbReference type="PANTHER" id="PTHR15375:SF26">
    <property type="entry name" value="PROTEIN CHIFFON"/>
    <property type="match status" value="1"/>
</dbReference>
<evidence type="ECO:0000256" key="3">
    <source>
        <dbReference type="ARBA" id="ARBA00022833"/>
    </source>
</evidence>
<dbReference type="CDD" id="cd00027">
    <property type="entry name" value="BRCT"/>
    <property type="match status" value="1"/>
</dbReference>
<dbReference type="EMBL" id="JANBUM010000010">
    <property type="protein sequence ID" value="KAJ2787864.1"/>
    <property type="molecule type" value="Genomic_DNA"/>
</dbReference>
<feature type="region of interest" description="Disordered" evidence="5">
    <location>
        <begin position="349"/>
        <end position="397"/>
    </location>
</feature>
<dbReference type="InterPro" id="IPR006572">
    <property type="entry name" value="Znf_DBF"/>
</dbReference>
<dbReference type="GO" id="GO:0010571">
    <property type="term" value="P:positive regulation of nuclear cell cycle DNA replication"/>
    <property type="evidence" value="ECO:0007669"/>
    <property type="project" value="TreeGrafter"/>
</dbReference>
<dbReference type="GO" id="GO:0043539">
    <property type="term" value="F:protein serine/threonine kinase activator activity"/>
    <property type="evidence" value="ECO:0007669"/>
    <property type="project" value="TreeGrafter"/>
</dbReference>
<dbReference type="OrthoDB" id="21380at2759"/>
<accession>A0A9W8HLD4</accession>
<dbReference type="GO" id="GO:0008270">
    <property type="term" value="F:zinc ion binding"/>
    <property type="evidence" value="ECO:0007669"/>
    <property type="project" value="UniProtKB-KW"/>
</dbReference>
<feature type="compositionally biased region" description="Low complexity" evidence="5">
    <location>
        <begin position="703"/>
        <end position="717"/>
    </location>
</feature>
<evidence type="ECO:0000313" key="7">
    <source>
        <dbReference type="EMBL" id="KAJ2787864.1"/>
    </source>
</evidence>